<evidence type="ECO:0000313" key="8">
    <source>
        <dbReference type="EMBL" id="KRO40750.1"/>
    </source>
</evidence>
<gene>
    <name evidence="8" type="ORF">ABR63_01425</name>
</gene>
<keyword evidence="5" id="KW-0460">Magnesium</keyword>
<evidence type="ECO:0000256" key="6">
    <source>
        <dbReference type="ARBA" id="ARBA00023211"/>
    </source>
</evidence>
<dbReference type="AlphaFoldDB" id="A0A0R2PRY2"/>
<evidence type="ECO:0000256" key="2">
    <source>
        <dbReference type="ARBA" id="ARBA00001946"/>
    </source>
</evidence>
<evidence type="ECO:0000256" key="5">
    <source>
        <dbReference type="ARBA" id="ARBA00022842"/>
    </source>
</evidence>
<dbReference type="GO" id="GO:0016818">
    <property type="term" value="F:hydrolase activity, acting on acid anhydrides, in phosphorus-containing anhydrides"/>
    <property type="evidence" value="ECO:0007669"/>
    <property type="project" value="InterPro"/>
</dbReference>
<comment type="cofactor">
    <cofactor evidence="2">
        <name>Mg(2+)</name>
        <dbReference type="ChEBI" id="CHEBI:18420"/>
    </cofactor>
</comment>
<dbReference type="EMBL" id="LIAV01000066">
    <property type="protein sequence ID" value="KRO40750.1"/>
    <property type="molecule type" value="Genomic_DNA"/>
</dbReference>
<sequence>MNTPIRPAATVILMRESLDGFEIFMVKRSTRSSFGSLYVFPGGKIDAEDSSPAIYKHCEGLSDVQASSKLSLHADGLAYWVACIRECFEEAGILLTNKHDDLLKDSSMLDEYRQRLNSRDITFNDICLKHELRLRANNIVPCAHWITPEIEPKRFDTRFFIAKVHAEQLGAHDGFELTESLWISPSEALKKFHEGEMNMIMPTIKNLTKLDEFSSRDEVFNYFQQIEDGGIPAILPKFIKQDGAWVGFLPGEDGYEEA</sequence>
<evidence type="ECO:0000259" key="7">
    <source>
        <dbReference type="PROSITE" id="PS51462"/>
    </source>
</evidence>
<evidence type="ECO:0000313" key="9">
    <source>
        <dbReference type="Proteomes" id="UP000050874"/>
    </source>
</evidence>
<dbReference type="InterPro" id="IPR039121">
    <property type="entry name" value="NUDT19"/>
</dbReference>
<keyword evidence="4" id="KW-0378">Hydrolase</keyword>
<dbReference type="InterPro" id="IPR000086">
    <property type="entry name" value="NUDIX_hydrolase_dom"/>
</dbReference>
<dbReference type="SUPFAM" id="SSF55811">
    <property type="entry name" value="Nudix"/>
    <property type="match status" value="1"/>
</dbReference>
<evidence type="ECO:0000256" key="3">
    <source>
        <dbReference type="ARBA" id="ARBA00022723"/>
    </source>
</evidence>
<dbReference type="PANTHER" id="PTHR12318:SF0">
    <property type="entry name" value="ACYL-COENZYME A DIPHOSPHATASE NUDT19"/>
    <property type="match status" value="1"/>
</dbReference>
<comment type="cofactor">
    <cofactor evidence="1">
        <name>Mn(2+)</name>
        <dbReference type="ChEBI" id="CHEBI:29035"/>
    </cofactor>
</comment>
<keyword evidence="6" id="KW-0464">Manganese</keyword>
<reference evidence="9" key="1">
    <citation type="submission" date="2015-10" db="EMBL/GenBank/DDBJ databases">
        <title>Metagenome-Assembled Genomes uncover a global brackish microbiome.</title>
        <authorList>
            <person name="Hugerth L.W."/>
            <person name="Larsson J."/>
            <person name="Alneberg J."/>
            <person name="Lindh M.V."/>
            <person name="Legrand C."/>
            <person name="Pinhassi J."/>
            <person name="Andersson A."/>
        </authorList>
    </citation>
    <scope>NUCLEOTIDE SEQUENCE [LARGE SCALE GENOMIC DNA]</scope>
</reference>
<keyword evidence="3" id="KW-0479">Metal-binding</keyword>
<evidence type="ECO:0000256" key="4">
    <source>
        <dbReference type="ARBA" id="ARBA00022801"/>
    </source>
</evidence>
<dbReference type="GO" id="GO:0046872">
    <property type="term" value="F:metal ion binding"/>
    <property type="evidence" value="ECO:0007669"/>
    <property type="project" value="UniProtKB-KW"/>
</dbReference>
<dbReference type="InterPro" id="IPR015797">
    <property type="entry name" value="NUDIX_hydrolase-like_dom_sf"/>
</dbReference>
<evidence type="ECO:0000256" key="1">
    <source>
        <dbReference type="ARBA" id="ARBA00001936"/>
    </source>
</evidence>
<dbReference type="PROSITE" id="PS51462">
    <property type="entry name" value="NUDIX"/>
    <property type="match status" value="1"/>
</dbReference>
<dbReference type="PANTHER" id="PTHR12318">
    <property type="entry name" value="TESTOSTERONE-REGULATED PROTEIN RP2"/>
    <property type="match status" value="1"/>
</dbReference>
<proteinExistence type="predicted"/>
<feature type="domain" description="Nudix hydrolase" evidence="7">
    <location>
        <begin position="4"/>
        <end position="205"/>
    </location>
</feature>
<organism evidence="8 9">
    <name type="scientific">SAR86 cluster bacterium BACL1 MAG-120920-bin57</name>
    <dbReference type="NCBI Taxonomy" id="1655571"/>
    <lineage>
        <taxon>Bacteria</taxon>
        <taxon>Pseudomonadati</taxon>
        <taxon>Pseudomonadota</taxon>
        <taxon>Gammaproteobacteria</taxon>
        <taxon>SAR86 cluster</taxon>
    </lineage>
</organism>
<name>A0A0R2PRY2_9GAMM</name>
<dbReference type="CDD" id="cd18870">
    <property type="entry name" value="NUDIX_AcylCoAdiphos_Nudt19"/>
    <property type="match status" value="1"/>
</dbReference>
<comment type="caution">
    <text evidence="8">The sequence shown here is derived from an EMBL/GenBank/DDBJ whole genome shotgun (WGS) entry which is preliminary data.</text>
</comment>
<accession>A0A0R2PRY2</accession>
<dbReference type="Proteomes" id="UP000050874">
    <property type="component" value="Unassembled WGS sequence"/>
</dbReference>
<dbReference type="Gene3D" id="3.90.79.10">
    <property type="entry name" value="Nucleoside Triphosphate Pyrophosphohydrolase"/>
    <property type="match status" value="1"/>
</dbReference>
<protein>
    <recommendedName>
        <fullName evidence="7">Nudix hydrolase domain-containing protein</fullName>
    </recommendedName>
</protein>